<evidence type="ECO:0000313" key="2">
    <source>
        <dbReference type="EMBL" id="KAJ2682575.1"/>
    </source>
</evidence>
<name>A0A9W8GDN7_9FUNG</name>
<gene>
    <name evidence="2" type="ORF">IWW39_005940</name>
</gene>
<dbReference type="Proteomes" id="UP001151516">
    <property type="component" value="Unassembled WGS sequence"/>
</dbReference>
<evidence type="ECO:0000256" key="1">
    <source>
        <dbReference type="SAM" id="MobiDB-lite"/>
    </source>
</evidence>
<dbReference type="AlphaFoldDB" id="A0A9W8GDN7"/>
<reference evidence="2" key="1">
    <citation type="submission" date="2022-07" db="EMBL/GenBank/DDBJ databases">
        <title>Phylogenomic reconstructions and comparative analyses of Kickxellomycotina fungi.</title>
        <authorList>
            <person name="Reynolds N.K."/>
            <person name="Stajich J.E."/>
            <person name="Barry K."/>
            <person name="Grigoriev I.V."/>
            <person name="Crous P."/>
            <person name="Smith M.E."/>
        </authorList>
    </citation>
    <scope>NUCLEOTIDE SEQUENCE</scope>
    <source>
        <strain evidence="2">CBS 109367</strain>
    </source>
</reference>
<evidence type="ECO:0000313" key="3">
    <source>
        <dbReference type="Proteomes" id="UP001151516"/>
    </source>
</evidence>
<dbReference type="EMBL" id="JANBTX010000395">
    <property type="protein sequence ID" value="KAJ2682575.1"/>
    <property type="molecule type" value="Genomic_DNA"/>
</dbReference>
<feature type="region of interest" description="Disordered" evidence="1">
    <location>
        <begin position="41"/>
        <end position="76"/>
    </location>
</feature>
<keyword evidence="3" id="KW-1185">Reference proteome</keyword>
<feature type="region of interest" description="Disordered" evidence="1">
    <location>
        <begin position="214"/>
        <end position="251"/>
    </location>
</feature>
<sequence>MKRTNFTAFDAEDLLDIKNALRRHGERLIAFSDLIEAPAAVDNSPPPPATPPAATLAPGSPLFAGPSAASPPAARPTADLQVAPLTGPLAPIILPPVPRTDPSTDSIDRLFSVINSSLTNLPTTSSNGMPSFGTLSDSDLELLAHIPSDLPNVPLPDLLATMSNILSSLGHGIDESTIEPIIEPTVESAVAPAVEPASEPVAKSFGEPATEFASESAVEEPAVGSAVEANGTGDETTDGSGLETNEDSHDENWSLFNGEPGVPRQSVQARLGLEGGANRAVLAPVLFSTLMALCSAPVEDVSGPLLERAFREATRLDLRSVRVVSKGGIKMKTASQHCEALKRWVTNLRVLTSKSASINDVLDSAAACNSAYDRECGNDASGSTSGINEQAAQRVLSDRNLKGSLFLGLKPADISALCRHLGCVVGRGPGTEAT</sequence>
<organism evidence="2 3">
    <name type="scientific">Coemansia spiralis</name>
    <dbReference type="NCBI Taxonomy" id="417178"/>
    <lineage>
        <taxon>Eukaryota</taxon>
        <taxon>Fungi</taxon>
        <taxon>Fungi incertae sedis</taxon>
        <taxon>Zoopagomycota</taxon>
        <taxon>Kickxellomycotina</taxon>
        <taxon>Kickxellomycetes</taxon>
        <taxon>Kickxellales</taxon>
        <taxon>Kickxellaceae</taxon>
        <taxon>Coemansia</taxon>
    </lineage>
</organism>
<feature type="compositionally biased region" description="Low complexity" evidence="1">
    <location>
        <begin position="52"/>
        <end position="76"/>
    </location>
</feature>
<comment type="caution">
    <text evidence="2">The sequence shown here is derived from an EMBL/GenBank/DDBJ whole genome shotgun (WGS) entry which is preliminary data.</text>
</comment>
<protein>
    <submittedName>
        <fullName evidence="2">Uncharacterized protein</fullName>
    </submittedName>
</protein>
<dbReference type="OrthoDB" id="5542774at2759"/>
<proteinExistence type="predicted"/>
<accession>A0A9W8GDN7</accession>